<protein>
    <submittedName>
        <fullName evidence="1">DUF2695 domain-containing protein</fullName>
    </submittedName>
</protein>
<sequence length="126" mass="14534">MEIQKLKELLISGIMISGQSSLDRRLPAKKSVPIFIDVRRRLKDFLLENPDAVEGWKLLSQAEEALLNYADAISNFEKYLNLKGRDNKDLKKLAQLKESQLELHDLILSPEELKDLSNILNKYILE</sequence>
<comment type="caution">
    <text evidence="1">The sequence shown here is derived from an EMBL/GenBank/DDBJ whole genome shotgun (WGS) entry which is preliminary data.</text>
</comment>
<dbReference type="OrthoDB" id="95751at2"/>
<proteinExistence type="predicted"/>
<gene>
    <name evidence="1" type="ORF">EHQ52_15315</name>
</gene>
<dbReference type="EMBL" id="RQFY01000007">
    <property type="protein sequence ID" value="TGL31306.1"/>
    <property type="molecule type" value="Genomic_DNA"/>
</dbReference>
<name>A0A4R9J340_9LEPT</name>
<evidence type="ECO:0000313" key="1">
    <source>
        <dbReference type="EMBL" id="TGL31306.1"/>
    </source>
</evidence>
<accession>A0A4R9J340</accession>
<dbReference type="AlphaFoldDB" id="A0A4R9J340"/>
<keyword evidence="2" id="KW-1185">Reference proteome</keyword>
<reference evidence="1" key="1">
    <citation type="journal article" date="2019" name="PLoS Negl. Trop. Dis.">
        <title>Revisiting the worldwide diversity of Leptospira species in the environment.</title>
        <authorList>
            <person name="Vincent A.T."/>
            <person name="Schiettekatte O."/>
            <person name="Bourhy P."/>
            <person name="Veyrier F.J."/>
            <person name="Picardeau M."/>
        </authorList>
    </citation>
    <scope>NUCLEOTIDE SEQUENCE [LARGE SCALE GENOMIC DNA]</scope>
    <source>
        <strain evidence="1">201800265</strain>
    </source>
</reference>
<dbReference type="RefSeq" id="WP_135616062.1">
    <property type="nucleotide sequence ID" value="NZ_RQFY01000007.1"/>
</dbReference>
<dbReference type="Gene3D" id="1.25.40.10">
    <property type="entry name" value="Tetratricopeptide repeat domain"/>
    <property type="match status" value="1"/>
</dbReference>
<dbReference type="Proteomes" id="UP000297871">
    <property type="component" value="Unassembled WGS sequence"/>
</dbReference>
<evidence type="ECO:0000313" key="2">
    <source>
        <dbReference type="Proteomes" id="UP000297871"/>
    </source>
</evidence>
<dbReference type="InterPro" id="IPR011990">
    <property type="entry name" value="TPR-like_helical_dom_sf"/>
</dbReference>
<organism evidence="1 2">
    <name type="scientific">Leptospira koniambonensis</name>
    <dbReference type="NCBI Taxonomy" id="2484950"/>
    <lineage>
        <taxon>Bacteria</taxon>
        <taxon>Pseudomonadati</taxon>
        <taxon>Spirochaetota</taxon>
        <taxon>Spirochaetia</taxon>
        <taxon>Leptospirales</taxon>
        <taxon>Leptospiraceae</taxon>
        <taxon>Leptospira</taxon>
    </lineage>
</organism>